<dbReference type="GeneID" id="9587731"/>
<keyword evidence="1" id="KW-0175">Coiled coil</keyword>
<dbReference type="AlphaFoldDB" id="D8QAI7"/>
<accession>D8QAI7</accession>
<gene>
    <name evidence="2" type="ORF">SCHCODRAFT_236254</name>
</gene>
<evidence type="ECO:0000256" key="1">
    <source>
        <dbReference type="SAM" id="Coils"/>
    </source>
</evidence>
<name>D8QAI7_SCHCM</name>
<proteinExistence type="predicted"/>
<feature type="coiled-coil region" evidence="1">
    <location>
        <begin position="108"/>
        <end position="135"/>
    </location>
</feature>
<dbReference type="EMBL" id="GL377308">
    <property type="protein sequence ID" value="EFI95839.1"/>
    <property type="molecule type" value="Genomic_DNA"/>
</dbReference>
<protein>
    <submittedName>
        <fullName evidence="2">Uncharacterized protein</fullName>
    </submittedName>
</protein>
<reference evidence="2 3" key="1">
    <citation type="journal article" date="2010" name="Nat. Biotechnol.">
        <title>Genome sequence of the model mushroom Schizophyllum commune.</title>
        <authorList>
            <person name="Ohm R.A."/>
            <person name="de Jong J.F."/>
            <person name="Lugones L.G."/>
            <person name="Aerts A."/>
            <person name="Kothe E."/>
            <person name="Stajich J.E."/>
            <person name="de Vries R.P."/>
            <person name="Record E."/>
            <person name="Levasseur A."/>
            <person name="Baker S.E."/>
            <person name="Bartholomew K.A."/>
            <person name="Coutinho P.M."/>
            <person name="Erdmann S."/>
            <person name="Fowler T.J."/>
            <person name="Gathman A.C."/>
            <person name="Lombard V."/>
            <person name="Henrissat B."/>
            <person name="Knabe N."/>
            <person name="Kuees U."/>
            <person name="Lilly W.W."/>
            <person name="Lindquist E."/>
            <person name="Lucas S."/>
            <person name="Magnuson J.K."/>
            <person name="Piumi F."/>
            <person name="Raudaskoski M."/>
            <person name="Salamov A."/>
            <person name="Schmutz J."/>
            <person name="Schwarze F.W.M.R."/>
            <person name="vanKuyk P.A."/>
            <person name="Horton J.S."/>
            <person name="Grigoriev I.V."/>
            <person name="Woesten H.A.B."/>
        </authorList>
    </citation>
    <scope>NUCLEOTIDE SEQUENCE [LARGE SCALE GENOMIC DNA]</scope>
    <source>
        <strain evidence="3">H4-8 / FGSC 9210</strain>
    </source>
</reference>
<dbReference type="HOGENOM" id="CLU_1397078_0_0_1"/>
<keyword evidence="3" id="KW-1185">Reference proteome</keyword>
<organism evidence="3">
    <name type="scientific">Schizophyllum commune (strain H4-8 / FGSC 9210)</name>
    <name type="common">Split gill fungus</name>
    <dbReference type="NCBI Taxonomy" id="578458"/>
    <lineage>
        <taxon>Eukaryota</taxon>
        <taxon>Fungi</taxon>
        <taxon>Dikarya</taxon>
        <taxon>Basidiomycota</taxon>
        <taxon>Agaricomycotina</taxon>
        <taxon>Agaricomycetes</taxon>
        <taxon>Agaricomycetidae</taxon>
        <taxon>Agaricales</taxon>
        <taxon>Schizophyllaceae</taxon>
        <taxon>Schizophyllum</taxon>
    </lineage>
</organism>
<evidence type="ECO:0000313" key="2">
    <source>
        <dbReference type="EMBL" id="EFI95839.1"/>
    </source>
</evidence>
<dbReference type="RefSeq" id="XP_003030742.1">
    <property type="nucleotide sequence ID" value="XM_003030696.1"/>
</dbReference>
<sequence>MSTNLLRDLAQMAPPDEHPQLLQQLATALRQGSDEPYSRTASSICPCGVLHIFVNHDEMEQGMAEVRAKKDANDAVLRIMQEEEPRYRAELYEVQRRRAEQKRILADLDEQKRILAEGENELKSKIAEMERIIAERQKSRAEQLRLRAEEDRITGERSAAWATRIKRLEAWNAALAAQLREMSAEKAASAAGAAD</sequence>
<evidence type="ECO:0000313" key="3">
    <source>
        <dbReference type="Proteomes" id="UP000007431"/>
    </source>
</evidence>
<dbReference type="VEuPathDB" id="FungiDB:SCHCODRAFT_02749837"/>
<dbReference type="Proteomes" id="UP000007431">
    <property type="component" value="Unassembled WGS sequence"/>
</dbReference>
<dbReference type="InParanoid" id="D8QAI7"/>
<dbReference type="OrthoDB" id="10416708at2759"/>
<dbReference type="KEGG" id="scm:SCHCO_02749837"/>